<dbReference type="InterPro" id="IPR036872">
    <property type="entry name" value="CH_dom_sf"/>
</dbReference>
<dbReference type="InterPro" id="IPR001715">
    <property type="entry name" value="CH_dom"/>
</dbReference>
<dbReference type="InterPro" id="IPR013783">
    <property type="entry name" value="Ig-like_fold"/>
</dbReference>
<dbReference type="Pfam" id="PF15780">
    <property type="entry name" value="ASH"/>
    <property type="match status" value="1"/>
</dbReference>
<dbReference type="PANTHER" id="PTHR22706">
    <property type="entry name" value="ASSEMBLY FACTOR FOR SPINDLE MICROTUBULES"/>
    <property type="match status" value="1"/>
</dbReference>
<dbReference type="SUPFAM" id="SSF47576">
    <property type="entry name" value="Calponin-homology domain, CH-domain"/>
    <property type="match status" value="1"/>
</dbReference>
<evidence type="ECO:0000313" key="15">
    <source>
        <dbReference type="Proteomes" id="UP000823872"/>
    </source>
</evidence>
<proteinExistence type="predicted"/>
<accession>A0ABI7W8V6</accession>
<keyword evidence="9" id="KW-0175">Coiled coil</keyword>
<dbReference type="Gene3D" id="2.60.40.10">
    <property type="entry name" value="Immunoglobulins"/>
    <property type="match status" value="1"/>
</dbReference>
<protein>
    <submittedName>
        <fullName evidence="14">Abnormal spindle-like microcephaly-associated protein homolog</fullName>
    </submittedName>
</protein>
<dbReference type="Proteomes" id="UP000823872">
    <property type="component" value="Chromosome F1"/>
</dbReference>
<feature type="domain" description="Calponin-homology (CH)" evidence="13">
    <location>
        <begin position="921"/>
        <end position="1057"/>
    </location>
</feature>
<keyword evidence="4" id="KW-0597">Phosphoprotein</keyword>
<evidence type="ECO:0000256" key="11">
    <source>
        <dbReference type="ARBA" id="ARBA00023306"/>
    </source>
</evidence>
<evidence type="ECO:0000256" key="6">
    <source>
        <dbReference type="ARBA" id="ARBA00022737"/>
    </source>
</evidence>
<dbReference type="CDD" id="cd21223">
    <property type="entry name" value="CH_ASPM_rpt1"/>
    <property type="match status" value="1"/>
</dbReference>
<evidence type="ECO:0000256" key="3">
    <source>
        <dbReference type="ARBA" id="ARBA00022490"/>
    </source>
</evidence>
<dbReference type="InterPro" id="IPR027417">
    <property type="entry name" value="P-loop_NTPase"/>
</dbReference>
<evidence type="ECO:0000256" key="12">
    <source>
        <dbReference type="SAM" id="MobiDB-lite"/>
    </source>
</evidence>
<evidence type="ECO:0000256" key="9">
    <source>
        <dbReference type="ARBA" id="ARBA00023054"/>
    </source>
</evidence>
<evidence type="ECO:0000256" key="10">
    <source>
        <dbReference type="ARBA" id="ARBA00023242"/>
    </source>
</evidence>
<dbReference type="InterPro" id="IPR031549">
    <property type="entry name" value="ASH"/>
</dbReference>
<reference evidence="14" key="3">
    <citation type="submission" date="2025-09" db="UniProtKB">
        <authorList>
            <consortium name="Ensembl"/>
        </authorList>
    </citation>
    <scope>IDENTIFICATION</scope>
    <source>
        <strain evidence="14">breed Abyssinian</strain>
    </source>
</reference>
<evidence type="ECO:0000259" key="13">
    <source>
        <dbReference type="PROSITE" id="PS50021"/>
    </source>
</evidence>
<dbReference type="CDD" id="cd21224">
    <property type="entry name" value="CH_ASPM_rpt2"/>
    <property type="match status" value="1"/>
</dbReference>
<dbReference type="SUPFAM" id="SSF52540">
    <property type="entry name" value="P-loop containing nucleoside triphosphate hydrolases"/>
    <property type="match status" value="16"/>
</dbReference>
<keyword evidence="7" id="KW-0498">Mitosis</keyword>
<keyword evidence="10" id="KW-0539">Nucleus</keyword>
<keyword evidence="11" id="KW-0131">Cell cycle</keyword>
<keyword evidence="3" id="KW-0963">Cytoplasm</keyword>
<keyword evidence="5" id="KW-0132">Cell division</keyword>
<dbReference type="Pfam" id="PF00307">
    <property type="entry name" value="CH"/>
    <property type="match status" value="1"/>
</dbReference>
<name>A0ABI7W8V6_FELCA</name>
<feature type="region of interest" description="Disordered" evidence="12">
    <location>
        <begin position="1"/>
        <end position="30"/>
    </location>
</feature>
<organism evidence="14 15">
    <name type="scientific">Felis catus</name>
    <name type="common">Cat</name>
    <name type="synonym">Felis silvestris catus</name>
    <dbReference type="NCBI Taxonomy" id="9685"/>
    <lineage>
        <taxon>Eukaryota</taxon>
        <taxon>Metazoa</taxon>
        <taxon>Chordata</taxon>
        <taxon>Craniata</taxon>
        <taxon>Vertebrata</taxon>
        <taxon>Euteleostomi</taxon>
        <taxon>Mammalia</taxon>
        <taxon>Eutheria</taxon>
        <taxon>Laurasiatheria</taxon>
        <taxon>Carnivora</taxon>
        <taxon>Feliformia</taxon>
        <taxon>Felidae</taxon>
        <taxon>Felinae</taxon>
        <taxon>Felis</taxon>
    </lineage>
</organism>
<reference evidence="14 15" key="1">
    <citation type="submission" date="2021-02" db="EMBL/GenBank/DDBJ databases">
        <title>Safari Cat Assemblies.</title>
        <authorList>
            <person name="Bredemeyer K.R."/>
            <person name="Murphy W.J."/>
        </authorList>
    </citation>
    <scope>NUCLEOTIDE SEQUENCE [LARGE SCALE GENOMIC DNA]</scope>
</reference>
<dbReference type="SMART" id="SM00033">
    <property type="entry name" value="CH"/>
    <property type="match status" value="2"/>
</dbReference>
<dbReference type="Gene3D" id="1.20.5.190">
    <property type="match status" value="31"/>
</dbReference>
<dbReference type="InterPro" id="IPR000048">
    <property type="entry name" value="IQ_motif_EF-hand-BS"/>
</dbReference>
<keyword evidence="8" id="KW-0112">Calmodulin-binding</keyword>
<evidence type="ECO:0000256" key="4">
    <source>
        <dbReference type="ARBA" id="ARBA00022553"/>
    </source>
</evidence>
<dbReference type="InterPro" id="IPR016024">
    <property type="entry name" value="ARM-type_fold"/>
</dbReference>
<dbReference type="GeneTree" id="ENSGT00560000077332"/>
<feature type="domain" description="Calponin-homology (CH)" evidence="13">
    <location>
        <begin position="1111"/>
        <end position="1286"/>
    </location>
</feature>
<dbReference type="SUPFAM" id="SSF48371">
    <property type="entry name" value="ARM repeat"/>
    <property type="match status" value="1"/>
</dbReference>
<dbReference type="PROSITE" id="PS50096">
    <property type="entry name" value="IQ"/>
    <property type="match status" value="42"/>
</dbReference>
<dbReference type="Ensembl" id="ENSFCTT00005009497.1">
    <property type="protein sequence ID" value="ENSFCTP00005005843.1"/>
    <property type="gene ID" value="ENSFCTG00005003544.1"/>
</dbReference>
<keyword evidence="15" id="KW-1185">Reference proteome</keyword>
<evidence type="ECO:0000313" key="14">
    <source>
        <dbReference type="Ensembl" id="ENSFCTP00005005843.1"/>
    </source>
</evidence>
<gene>
    <name evidence="14" type="primary">ASPM</name>
</gene>
<dbReference type="PANTHER" id="PTHR22706:SF1">
    <property type="entry name" value="ASSEMBLY FACTOR FOR SPINDLE MICROTUBULES"/>
    <property type="match status" value="1"/>
</dbReference>
<dbReference type="SMART" id="SM00015">
    <property type="entry name" value="IQ"/>
    <property type="match status" value="66"/>
</dbReference>
<keyword evidence="6" id="KW-0677">Repeat</keyword>
<evidence type="ECO:0000256" key="1">
    <source>
        <dbReference type="ARBA" id="ARBA00004123"/>
    </source>
</evidence>
<sequence length="3502" mass="411004">MATRRAGRSWEVSPTERRPSARPRNSAAEEAAASPPVLSLSHFCRSPFLCFGDVRLGASRTLPLALDNPNEEVAEVKIAHFPAAEQGFSISPRSFELQPKEKIIISVNWTPLKEGRVREIVTFLVNDILKHQAILLGNAEEKKKKKRSLWDTINKKKMSTSSSDKRNSYIQNVNTTFCVSQKADRVRSPLQACENLAMKEGCFLTENNSLSLEENKIPISPISPIFKECHGETSLPLSVRRSTTYTSLHACENGELLKVEGADGSEDFNFNEKVTSETSFSSIHNMSGQIEENSKLILTPTCCSTLNITQSQGNFLSPDSFVNNSHAANNEPEVATCLSLDTFRKDNSSPVHLESKTVHKTYRTILSPDSFINDNYGLNQDLEPESINPILSPNQFVKDNMAYICISQQTCKLSSLSNKNSQVSQSPQDQRTNGVLPCFRECQGSQSPEAIFEESRTLEMKSDCYSFTKNQPKFPVIQNISSYSHDKRTRRPILSATVTKSKSICSRENQTEANKPKAKRCLNSVAGEFEKPTDTQNEKSGFQSCLPVIDPVFSKSKSYKNAVIPSSKTALVARKRKSEGNKEDANVRVTVTEHTEVREIKRIHFSPVESKMATVKKTKKMITPISKHISYREKSNLRKKTDSLVYRTPHSKTNKRTKPVVAVAQSTLTFIKPLKTDIPRHPMPFAAKNMFYDERWKEKQEQGFTWWLNFILTPDDFTVKTNISEVNAATLLLGVESQHKISVARAPTKDEMSLRAYTARCRLNRLRRAACRLFTSENMVKAIKKLEIEIEARRLIVRKDRHLWKDVGERQKVLNWLLSYNPLWLRIGLETIYGELISLEDNSDVTGLAVFILNRLLWNPDIAAEYRHPSVPHLYRDGHEEALSKFTLKKLLLLVCFLDYAKISRLIDHDPCLFCKDAEFKTSKEILLAFSRDFLSGEGDLSRHLSFLGLPVNHVQTPFDEFDFAVTNLAVDLQCGVRLVRIMELLTRDWNLSKKLRIPAISRLQKMHNVDIVLQILRSRGIQLNDEHGNAILSKDIVDRHREKTLTLLWKIAFAFQVDISLNLDQLKEEIDFLKHTQSLKKTTSALSCHSDAIINKEKDKRNSGSFERYSESIKLLMDWVNAVCAFYNKKDTRHTDTENPHYCSMTSSQQIKSAVENFTVSFSDGRVLCYLIHHYHPYYVPFDAICQRTTQTVECTQTGSVVLNSSSESDGSSLDLSLKALDHENTSELYKELLENEKRNFQLVRSAVRDLGGIPAMIHHSDMSNTIPDEKVVITYLSFLCARLLDLCKETRAARLIQTTWRKYKQKTDLKRHQERDKAARIIQSAVISFLSKQRLKKEINAALAIQKHWRRLLAQRKLLMLKKEKLEKVQNKSALVIQRYWRRYSTRKQFLKLKYYSVILQSRIRMILAVTSYKRYLWATVTIQRHWLAYLRRKRDQQRYEMLKSSCLIIQSVFRRWKQHKMRLQIKATIILQRAFREWHVRKRAKEEKSAVVIQSWYRMHKELRKYIHLRSCVVIIQTRFRCLQAQKSYKRRREAILTIQKFYRAHLKGKTERANYLQKRAAAIQLQAAFRGMKARNLHRQIRAACVFQSYWRMRRDRFRFLNLKKITIKLQAQVRMHQQLQKYKKIKKAALIIQIHLRASVLAKRALASYQKTRSAVIVLQSAYRGMQARRKFIHILTSIIKIQSYYRAYISRKKFLRLKHATVKLQSIVKMKQTRKQYLHLRAATLFIQQWYRSIKVAALKREEYVQMRESCIKLQAFVRGHLVRKQMRSQRKAAVSLQSYFRMRKMRQHYLEMYKAAVVIQNYYRAYKAQVSQRKNFLQVKRAVTCVQAAYRGYKVRQLIKQQSIAALKIQTAFRGYSKRKKYQYVLQSTIKIQTWYRTYRTVRDVRMQFLKTKAAVISLQSAYRGWKVRTQIRRELQAAVRIQSAFRMAQTQKQFRLFKTAALVIQQHLRAWSAGKKQRMEYTELRNAALMLQSTWKGKIVRRQIRKQHKCAVIIQSYYRMHVQQKKWDIMKKAARLIQMYYRAYRIGRRQRQLYLKTKAAIVIIQSAYRSMRVRKKIKEYNKAAVAIQSTYRAYKAKKNYATYRASAVLIQRWYRNIKIANRQRKEYLNLKKTAVKIQAVFRGIRVRRRIQHMHTAATFIKAMFKMHQAKVRYHKMRTAAVLIQVRYRAYCQGKIQRAKYLTILKAVTVLQASFRGVRVRQTLRKMQNAAIRIQSCYRRYRQQTYFNKLKKVTQTVQQRYRAVKERNVQFQRYNKLRHSAICIQAGFRGMKARRHLRMMHLAATLIQRRFRTLKMRRRFLSLRKTALWVQRKYRATVCAKHHLQQFLRLQKAVITLQSSYRGWVVRKKMQEMHRAATVIQAAFRMHRAHVRYQAVRQASVVIQQRHQANRAAKLQRQRYLRQRHSALILQAAFRSMKARRHLKMMHSSAVLIQSRFRGLVVRKRFVSLKKAAVFVQRRYRATTCARRHLHQFLKVQKAVITIQSSYRRLMAKKKVQAMHRAAALIQATYKMHRTYVTFQAWKHASILIQQHYRIYRAAKLQRENYVRQRHSALVIQAAYKGMKARQLLREKHRAAIIIQSTYRMYRQYLFYRKIQWATKVIQKIYRAKKRKALQHDALRKVAACVQADFQDMIIRKQIQEQHQAATVLQKHLKASKVRKHYLHFRAKVVFVQRRYRALSAVRTQAVICIQSSYRGFKVRKGIQRMHLAATLIQSLYRMHRAKLDYRAKKTAVVLIQYYYRSYVRVKTERKNFLALQKSVRIIQAAFRGMKVRQKLKNLSEAKMAAIEKRSAFCRHRTETPYEAVQSSALRIQKWHRASLVACSQEAECHSQGRAAVTIQKAFCKTATEILETQKHAALRIQSFLQMAVYRRRFVQQKRAAVTLQQYFRTWQARKQFLLYRKAASVLQNHHRGFLSAKPQREAYLHVRSSVIIIQARTRGFIQKRKFQKIKDSTIKIQAAWRSYKARKYLCKVKAACKIQAWYRSWKARKEYLAILKAVKVIQGCFYTKLERTRFLNMRASTIIIQRKWRAMLSGRIAHEHFLMIKRHQAACLIQANFRRYKGRQVFLRQKSAALTIQRYIRARKAGKCERIKYVELKKSTVVLQALVRGWLVRKRISEQRTKIRLLHFTAAAYCHLSALRIQRAYKLHMVMKNAKKQVNSVICVQRWFRTRLQQKRFAQKCHSVIKSQRELQEHMSQQNRAASVIQKAVRRFLLRKKKEKINNGITKIQALWRGYSWRKKNDGTKIKAIRLSLQLVNREIREENKLYKRTALALHCLLTYKHLSAILEALKHLEVVTRLSPLCCENMAQSGAVSKIFVLIRSCNRSVPCMEVIRYSVQVLLNVAKYEKTTAAVYHVENCIDTLLDLLQMYREKPGDKVADKGGSIFTKTCCLLAILLKTTNRASDVRSRSKVVDRIYSLYKLTARKHKMNTERILYTQKKNSSISIPFIPETPIRTRIVSRLKPDWVLRRDNMEEITNPLQAIQMVMDTLGIPY</sequence>
<evidence type="ECO:0000256" key="5">
    <source>
        <dbReference type="ARBA" id="ARBA00022618"/>
    </source>
</evidence>
<reference evidence="14" key="2">
    <citation type="submission" date="2025-08" db="UniProtKB">
        <authorList>
            <consortium name="Ensembl"/>
        </authorList>
    </citation>
    <scope>IDENTIFICATION</scope>
    <source>
        <strain evidence="14">breed Abyssinian</strain>
    </source>
</reference>
<evidence type="ECO:0000256" key="2">
    <source>
        <dbReference type="ARBA" id="ARBA00004496"/>
    </source>
</evidence>
<dbReference type="InterPro" id="IPR051185">
    <property type="entry name" value="ASPM"/>
</dbReference>
<dbReference type="PROSITE" id="PS50021">
    <property type="entry name" value="CH"/>
    <property type="match status" value="2"/>
</dbReference>
<dbReference type="Gene3D" id="1.10.418.10">
    <property type="entry name" value="Calponin-like domain"/>
    <property type="match status" value="2"/>
</dbReference>
<evidence type="ECO:0000256" key="7">
    <source>
        <dbReference type="ARBA" id="ARBA00022776"/>
    </source>
</evidence>
<dbReference type="Pfam" id="PF00612">
    <property type="entry name" value="IQ"/>
    <property type="match status" value="36"/>
</dbReference>
<comment type="subcellular location">
    <subcellularLocation>
        <location evidence="2">Cytoplasm</location>
    </subcellularLocation>
    <subcellularLocation>
        <location evidence="1">Nucleus</location>
    </subcellularLocation>
</comment>
<evidence type="ECO:0000256" key="8">
    <source>
        <dbReference type="ARBA" id="ARBA00022860"/>
    </source>
</evidence>